<evidence type="ECO:0000313" key="8">
    <source>
        <dbReference type="Proteomes" id="UP000465601"/>
    </source>
</evidence>
<dbReference type="OrthoDB" id="1711023at2"/>
<evidence type="ECO:0000256" key="3">
    <source>
        <dbReference type="ARBA" id="ARBA00022692"/>
    </source>
</evidence>
<dbReference type="AlphaFoldDB" id="A0A833MEE0"/>
<gene>
    <name evidence="7" type="ORF">F8153_06065</name>
</gene>
<keyword evidence="3 6" id="KW-0812">Transmembrane</keyword>
<feature type="transmembrane region" description="Helical" evidence="6">
    <location>
        <begin position="7"/>
        <end position="29"/>
    </location>
</feature>
<organism evidence="7 8">
    <name type="scientific">Alkaliphilus serpentinus</name>
    <dbReference type="NCBI Taxonomy" id="1482731"/>
    <lineage>
        <taxon>Bacteria</taxon>
        <taxon>Bacillati</taxon>
        <taxon>Bacillota</taxon>
        <taxon>Clostridia</taxon>
        <taxon>Peptostreptococcales</taxon>
        <taxon>Natronincolaceae</taxon>
        <taxon>Alkaliphilus</taxon>
    </lineage>
</organism>
<comment type="subcellular location">
    <subcellularLocation>
        <location evidence="1">Cell membrane</location>
        <topology evidence="1">Multi-pass membrane protein</topology>
    </subcellularLocation>
</comment>
<feature type="transmembrane region" description="Helical" evidence="6">
    <location>
        <begin position="76"/>
        <end position="96"/>
    </location>
</feature>
<protein>
    <submittedName>
        <fullName evidence="7">ATP synthase subunit I</fullName>
    </submittedName>
</protein>
<keyword evidence="8" id="KW-1185">Reference proteome</keyword>
<dbReference type="InterPro" id="IPR005598">
    <property type="entry name" value="ATP_synth_I"/>
</dbReference>
<accession>A0A833MEE0</accession>
<evidence type="ECO:0000256" key="6">
    <source>
        <dbReference type="SAM" id="Phobius"/>
    </source>
</evidence>
<dbReference type="Proteomes" id="UP000465601">
    <property type="component" value="Unassembled WGS sequence"/>
</dbReference>
<evidence type="ECO:0000256" key="2">
    <source>
        <dbReference type="ARBA" id="ARBA00022475"/>
    </source>
</evidence>
<sequence>MSVKETQVNILIGALLLNGFFGVVGFFVVEDYFPYLGGILFGVIIALLNFRLLFLTLDRAVKMPPAKAQAYATSRYFIRYVITGVVVYVSIRAQHINVLGTILGLISLKLVIFKTQLFNSKAYFKNIFKRKEEK</sequence>
<dbReference type="EMBL" id="WBZB01000015">
    <property type="protein sequence ID" value="KAB3530904.1"/>
    <property type="molecule type" value="Genomic_DNA"/>
</dbReference>
<keyword evidence="4 6" id="KW-1133">Transmembrane helix</keyword>
<feature type="transmembrane region" description="Helical" evidence="6">
    <location>
        <begin position="35"/>
        <end position="55"/>
    </location>
</feature>
<evidence type="ECO:0000313" key="7">
    <source>
        <dbReference type="EMBL" id="KAB3530904.1"/>
    </source>
</evidence>
<proteinExistence type="predicted"/>
<keyword evidence="2" id="KW-1003">Cell membrane</keyword>
<feature type="transmembrane region" description="Helical" evidence="6">
    <location>
        <begin position="102"/>
        <end position="124"/>
    </location>
</feature>
<dbReference type="GO" id="GO:0005886">
    <property type="term" value="C:plasma membrane"/>
    <property type="evidence" value="ECO:0007669"/>
    <property type="project" value="UniProtKB-SubCell"/>
</dbReference>
<keyword evidence="5 6" id="KW-0472">Membrane</keyword>
<evidence type="ECO:0000256" key="4">
    <source>
        <dbReference type="ARBA" id="ARBA00022989"/>
    </source>
</evidence>
<name>A0A833MEE0_9FIRM</name>
<evidence type="ECO:0000256" key="5">
    <source>
        <dbReference type="ARBA" id="ARBA00023136"/>
    </source>
</evidence>
<evidence type="ECO:0000256" key="1">
    <source>
        <dbReference type="ARBA" id="ARBA00004651"/>
    </source>
</evidence>
<comment type="caution">
    <text evidence="7">The sequence shown here is derived from an EMBL/GenBank/DDBJ whole genome shotgun (WGS) entry which is preliminary data.</text>
</comment>
<reference evidence="7 8" key="1">
    <citation type="submission" date="2019-10" db="EMBL/GenBank/DDBJ databases">
        <title>Alkaliphilus serpentinus sp. nov. and Alkaliphilus pronyensis sp. nov., two novel anaerobic alkaliphilic species isolated from the serpentinized-hosted hydrothermal field of the Prony Bay (New Caledonia).</title>
        <authorList>
            <person name="Postec A."/>
        </authorList>
    </citation>
    <scope>NUCLEOTIDE SEQUENCE [LARGE SCALE GENOMIC DNA]</scope>
    <source>
        <strain evidence="7 8">LacT</strain>
    </source>
</reference>
<dbReference type="Pfam" id="PF03899">
    <property type="entry name" value="ATP-synt_I"/>
    <property type="match status" value="1"/>
</dbReference>